<keyword evidence="2" id="KW-0808">Transferase</keyword>
<dbReference type="AlphaFoldDB" id="A0A547Q092"/>
<dbReference type="InterPro" id="IPR036282">
    <property type="entry name" value="Glutathione-S-Trfase_C_sf"/>
</dbReference>
<accession>A0A547Q092</accession>
<dbReference type="RefSeq" id="WP_142834740.1">
    <property type="nucleotide sequence ID" value="NZ_VFSV01000015.1"/>
</dbReference>
<dbReference type="SFLD" id="SFLDG00358">
    <property type="entry name" value="Main_(cytGST)"/>
    <property type="match status" value="1"/>
</dbReference>
<protein>
    <submittedName>
        <fullName evidence="2">Glutathione S-transferase</fullName>
    </submittedName>
</protein>
<dbReference type="InterPro" id="IPR004045">
    <property type="entry name" value="Glutathione_S-Trfase_N"/>
</dbReference>
<dbReference type="PROSITE" id="PS50404">
    <property type="entry name" value="GST_NTER"/>
    <property type="match status" value="1"/>
</dbReference>
<dbReference type="PANTHER" id="PTHR44051">
    <property type="entry name" value="GLUTATHIONE S-TRANSFERASE-RELATED"/>
    <property type="match status" value="1"/>
</dbReference>
<dbReference type="EMBL" id="VFSV01000015">
    <property type="protein sequence ID" value="TRD19831.1"/>
    <property type="molecule type" value="Genomic_DNA"/>
</dbReference>
<keyword evidence="3" id="KW-1185">Reference proteome</keyword>
<comment type="caution">
    <text evidence="2">The sequence shown here is derived from an EMBL/GenBank/DDBJ whole genome shotgun (WGS) entry which is preliminary data.</text>
</comment>
<dbReference type="InterPro" id="IPR036249">
    <property type="entry name" value="Thioredoxin-like_sf"/>
</dbReference>
<dbReference type="SFLD" id="SFLDS00019">
    <property type="entry name" value="Glutathione_Transferase_(cytos"/>
    <property type="match status" value="1"/>
</dbReference>
<dbReference type="Proteomes" id="UP000318590">
    <property type="component" value="Unassembled WGS sequence"/>
</dbReference>
<evidence type="ECO:0000313" key="3">
    <source>
        <dbReference type="Proteomes" id="UP000318590"/>
    </source>
</evidence>
<dbReference type="Pfam" id="PF13409">
    <property type="entry name" value="GST_N_2"/>
    <property type="match status" value="1"/>
</dbReference>
<dbReference type="CDD" id="cd03046">
    <property type="entry name" value="GST_N_GTT1_like"/>
    <property type="match status" value="1"/>
</dbReference>
<gene>
    <name evidence="2" type="ORF">FEV53_10325</name>
</gene>
<feature type="domain" description="GST N-terminal" evidence="1">
    <location>
        <begin position="1"/>
        <end position="75"/>
    </location>
</feature>
<dbReference type="Gene3D" id="3.40.30.10">
    <property type="entry name" value="Glutaredoxin"/>
    <property type="match status" value="1"/>
</dbReference>
<evidence type="ECO:0000259" key="1">
    <source>
        <dbReference type="PROSITE" id="PS50404"/>
    </source>
</evidence>
<proteinExistence type="predicted"/>
<dbReference type="InterPro" id="IPR040079">
    <property type="entry name" value="Glutathione_S-Trfase"/>
</dbReference>
<dbReference type="OrthoDB" id="9810080at2"/>
<dbReference type="SUPFAM" id="SSF52833">
    <property type="entry name" value="Thioredoxin-like"/>
    <property type="match status" value="1"/>
</dbReference>
<evidence type="ECO:0000313" key="2">
    <source>
        <dbReference type="EMBL" id="TRD19831.1"/>
    </source>
</evidence>
<dbReference type="Gene3D" id="1.20.1050.10">
    <property type="match status" value="1"/>
</dbReference>
<dbReference type="PANTHER" id="PTHR44051:SF8">
    <property type="entry name" value="GLUTATHIONE S-TRANSFERASE GSTA"/>
    <property type="match status" value="1"/>
</dbReference>
<organism evidence="2 3">
    <name type="scientific">Palleronia caenipelagi</name>
    <dbReference type="NCBI Taxonomy" id="2489174"/>
    <lineage>
        <taxon>Bacteria</taxon>
        <taxon>Pseudomonadati</taxon>
        <taxon>Pseudomonadota</taxon>
        <taxon>Alphaproteobacteria</taxon>
        <taxon>Rhodobacterales</taxon>
        <taxon>Roseobacteraceae</taxon>
        <taxon>Palleronia</taxon>
    </lineage>
</organism>
<sequence>MLTLYGTSKARPFRVLWMLEELGLKFTHKALEPRSDDAFRLSPLGKVPVLEVDGEAITDSAAILTYLADREGRMTAAAGTVARAQQDAVTHMVLDDMDALLWMAAKNTFIWPEGERVPEVKTGLRSEFSRNVDRLMVRKRGDYLMGDALTVPDILAVHCGLWAGRAGFDVGNADFAAYLERASARPAFERAMAYS</sequence>
<dbReference type="SUPFAM" id="SSF47616">
    <property type="entry name" value="GST C-terminal domain-like"/>
    <property type="match status" value="1"/>
</dbReference>
<name>A0A547Q092_9RHOB</name>
<reference evidence="2 3" key="1">
    <citation type="submission" date="2019-06" db="EMBL/GenBank/DDBJ databases">
        <title>Paenimaribius caenipelagi gen. nov., sp. nov., isolated from a tidal flat.</title>
        <authorList>
            <person name="Yoon J.-H."/>
        </authorList>
    </citation>
    <scope>NUCLEOTIDE SEQUENCE [LARGE SCALE GENOMIC DNA]</scope>
    <source>
        <strain evidence="2 3">JBTF-M29</strain>
    </source>
</reference>
<dbReference type="GO" id="GO:0016740">
    <property type="term" value="F:transferase activity"/>
    <property type="evidence" value="ECO:0007669"/>
    <property type="project" value="UniProtKB-KW"/>
</dbReference>